<dbReference type="AlphaFoldDB" id="A0A0F0LN17"/>
<keyword evidence="3" id="KW-1185">Reference proteome</keyword>
<dbReference type="RefSeq" id="WP_052680058.1">
    <property type="nucleotide sequence ID" value="NZ_JYIX01000027.1"/>
</dbReference>
<evidence type="ECO:0000313" key="3">
    <source>
        <dbReference type="Proteomes" id="UP000033740"/>
    </source>
</evidence>
<dbReference type="SUPFAM" id="SSF53474">
    <property type="entry name" value="alpha/beta-Hydrolases"/>
    <property type="match status" value="1"/>
</dbReference>
<evidence type="ECO:0000259" key="1">
    <source>
        <dbReference type="Pfam" id="PF00561"/>
    </source>
</evidence>
<gene>
    <name evidence="2" type="primary">dehH1</name>
    <name evidence="2" type="ORF">RS86_00793</name>
</gene>
<dbReference type="GO" id="GO:0016020">
    <property type="term" value="C:membrane"/>
    <property type="evidence" value="ECO:0007669"/>
    <property type="project" value="TreeGrafter"/>
</dbReference>
<protein>
    <submittedName>
        <fullName evidence="2">Haloacetate dehalogenase H-1</fullName>
        <ecNumber evidence="2">3.8.1.3</ecNumber>
    </submittedName>
</protein>
<dbReference type="STRING" id="582680.RS86_00793"/>
<keyword evidence="2" id="KW-0378">Hydrolase</keyword>
<dbReference type="Gene3D" id="3.40.50.1820">
    <property type="entry name" value="alpha/beta hydrolase"/>
    <property type="match status" value="1"/>
</dbReference>
<comment type="caution">
    <text evidence="2">The sequence shown here is derived from an EMBL/GenBank/DDBJ whole genome shotgun (WGS) entry which is preliminary data.</text>
</comment>
<dbReference type="GO" id="GO:0047372">
    <property type="term" value="F:monoacylglycerol lipase activity"/>
    <property type="evidence" value="ECO:0007669"/>
    <property type="project" value="TreeGrafter"/>
</dbReference>
<dbReference type="PANTHER" id="PTHR43798">
    <property type="entry name" value="MONOACYLGLYCEROL LIPASE"/>
    <property type="match status" value="1"/>
</dbReference>
<dbReference type="GO" id="GO:0046464">
    <property type="term" value="P:acylglycerol catabolic process"/>
    <property type="evidence" value="ECO:0007669"/>
    <property type="project" value="TreeGrafter"/>
</dbReference>
<reference evidence="2 3" key="1">
    <citation type="submission" date="2015-02" db="EMBL/GenBank/DDBJ databases">
        <title>Draft genome sequences of ten Microbacterium spp. with emphasis on heavy metal contaminated environments.</title>
        <authorList>
            <person name="Corretto E."/>
        </authorList>
    </citation>
    <scope>NUCLEOTIDE SEQUENCE [LARGE SCALE GENOMIC DNA]</scope>
    <source>
        <strain evidence="2 3">ARN176</strain>
    </source>
</reference>
<proteinExistence type="predicted"/>
<dbReference type="InterPro" id="IPR000073">
    <property type="entry name" value="AB_hydrolase_1"/>
</dbReference>
<name>A0A0F0LN17_9MICO</name>
<dbReference type="InterPro" id="IPR029058">
    <property type="entry name" value="AB_hydrolase_fold"/>
</dbReference>
<organism evidence="2 3">
    <name type="scientific">Microbacterium azadirachtae</name>
    <dbReference type="NCBI Taxonomy" id="582680"/>
    <lineage>
        <taxon>Bacteria</taxon>
        <taxon>Bacillati</taxon>
        <taxon>Actinomycetota</taxon>
        <taxon>Actinomycetes</taxon>
        <taxon>Micrococcales</taxon>
        <taxon>Microbacteriaceae</taxon>
        <taxon>Microbacterium</taxon>
    </lineage>
</organism>
<dbReference type="InterPro" id="IPR000639">
    <property type="entry name" value="Epox_hydrolase-like"/>
</dbReference>
<feature type="domain" description="AB hydrolase-1" evidence="1">
    <location>
        <begin position="34"/>
        <end position="152"/>
    </location>
</feature>
<dbReference type="EC" id="3.8.1.3" evidence="2"/>
<evidence type="ECO:0000313" key="2">
    <source>
        <dbReference type="EMBL" id="KJL34538.1"/>
    </source>
</evidence>
<dbReference type="Proteomes" id="UP000033740">
    <property type="component" value="Unassembled WGS sequence"/>
</dbReference>
<dbReference type="Pfam" id="PF00561">
    <property type="entry name" value="Abhydrolase_1"/>
    <property type="match status" value="1"/>
</dbReference>
<dbReference type="InterPro" id="IPR050266">
    <property type="entry name" value="AB_hydrolase_sf"/>
</dbReference>
<dbReference type="GO" id="GO:0018785">
    <property type="term" value="F:haloacetate dehalogenase activity"/>
    <property type="evidence" value="ECO:0007669"/>
    <property type="project" value="UniProtKB-EC"/>
</dbReference>
<dbReference type="PATRIC" id="fig|582680.6.peg.817"/>
<dbReference type="PANTHER" id="PTHR43798:SF33">
    <property type="entry name" value="HYDROLASE, PUTATIVE (AFU_ORTHOLOGUE AFUA_2G14860)-RELATED"/>
    <property type="match status" value="1"/>
</dbReference>
<dbReference type="PRINTS" id="PR00412">
    <property type="entry name" value="EPOXHYDRLASE"/>
</dbReference>
<accession>A0A0F0LN17</accession>
<dbReference type="EMBL" id="JYIX01000027">
    <property type="protein sequence ID" value="KJL34538.1"/>
    <property type="molecule type" value="Genomic_DNA"/>
</dbReference>
<sequence>MTGGPAAAASSEIAIAVGHLRFRAVSWGPSDGIPLLALHGFPQHARSWDRVAPLLAEQGIRTVAFDQRGYSPGARVPLDQYTLDAVVADAVGVADALGWDRVHLAGFGQGALQSWATAAAHPGRIASLTALRFPHPAAFAQAVRRDPAQRRAWNELESMSPPHAAAQQLLRDDAAALRAFLAASGMHPTLVEETTARLQDPEVLEAAVAWHLIPVEAMAEVAPVAVPSLYVFSQGPALLPATARLCADFARGPYRMVELDEGGHWLLDTAAERLAVLIGDHLRAATDGSASA</sequence>